<reference evidence="3" key="1">
    <citation type="journal article" date="2017" name="Front. Plant Sci.">
        <title>Climate Clever Clovers: New Paradigm to Reduce the Environmental Footprint of Ruminants by Breeding Low Methanogenic Forages Utilizing Haplotype Variation.</title>
        <authorList>
            <person name="Kaur P."/>
            <person name="Appels R."/>
            <person name="Bayer P.E."/>
            <person name="Keeble-Gagnere G."/>
            <person name="Wang J."/>
            <person name="Hirakawa H."/>
            <person name="Shirasawa K."/>
            <person name="Vercoe P."/>
            <person name="Stefanova K."/>
            <person name="Durmic Z."/>
            <person name="Nichols P."/>
            <person name="Revell C."/>
            <person name="Isobe S.N."/>
            <person name="Edwards D."/>
            <person name="Erskine W."/>
        </authorList>
    </citation>
    <scope>NUCLEOTIDE SEQUENCE [LARGE SCALE GENOMIC DNA]</scope>
    <source>
        <strain evidence="3">cv. Daliak</strain>
    </source>
</reference>
<gene>
    <name evidence="2" type="ORF">TSUD_142220</name>
</gene>
<sequence>MSGVKIGTKLIDVEKIEGFERIGGKSDYSHSVPVWERIVDHPVAYSLFMIVFRFDNAKLNTWFVMDPSSVIELILHLLRERLLYPQRHSEVNVTPSLKLGLRVRYEVCIADLPPNYCSSAFQRMLNAVNYDWLRLSITPRYVDHCRDVVLSLPWIFELFFLVVIVFGHGLHVAFSRVAAQTSGINSAGPQNKYFAITQAQQDGCTGNYRIFDSPYGNFLLPVVPTHAELA</sequence>
<keyword evidence="1" id="KW-0812">Transmembrane</keyword>
<proteinExistence type="predicted"/>
<dbReference type="PANTHER" id="PTHR48205:SF1">
    <property type="entry name" value="OS01G0742766 PROTEIN"/>
    <property type="match status" value="1"/>
</dbReference>
<dbReference type="PANTHER" id="PTHR48205">
    <property type="entry name" value="OS01G0742766 PROTEIN"/>
    <property type="match status" value="1"/>
</dbReference>
<dbReference type="EMBL" id="DF973254">
    <property type="protein sequence ID" value="GAU22783.1"/>
    <property type="molecule type" value="Genomic_DNA"/>
</dbReference>
<keyword evidence="3" id="KW-1185">Reference proteome</keyword>
<evidence type="ECO:0000256" key="1">
    <source>
        <dbReference type="SAM" id="Phobius"/>
    </source>
</evidence>
<name>A0A2Z6LYY1_TRISU</name>
<keyword evidence="1" id="KW-1133">Transmembrane helix</keyword>
<dbReference type="Proteomes" id="UP000242715">
    <property type="component" value="Unassembled WGS sequence"/>
</dbReference>
<evidence type="ECO:0000313" key="2">
    <source>
        <dbReference type="EMBL" id="GAU22783.1"/>
    </source>
</evidence>
<keyword evidence="1" id="KW-0472">Membrane</keyword>
<evidence type="ECO:0000313" key="3">
    <source>
        <dbReference type="Proteomes" id="UP000242715"/>
    </source>
</evidence>
<dbReference type="OrthoDB" id="1938885at2759"/>
<dbReference type="AlphaFoldDB" id="A0A2Z6LYY1"/>
<accession>A0A2Z6LYY1</accession>
<feature type="transmembrane region" description="Helical" evidence="1">
    <location>
        <begin position="154"/>
        <end position="174"/>
    </location>
</feature>
<organism evidence="2 3">
    <name type="scientific">Trifolium subterraneum</name>
    <name type="common">Subterranean clover</name>
    <dbReference type="NCBI Taxonomy" id="3900"/>
    <lineage>
        <taxon>Eukaryota</taxon>
        <taxon>Viridiplantae</taxon>
        <taxon>Streptophyta</taxon>
        <taxon>Embryophyta</taxon>
        <taxon>Tracheophyta</taxon>
        <taxon>Spermatophyta</taxon>
        <taxon>Magnoliopsida</taxon>
        <taxon>eudicotyledons</taxon>
        <taxon>Gunneridae</taxon>
        <taxon>Pentapetalae</taxon>
        <taxon>rosids</taxon>
        <taxon>fabids</taxon>
        <taxon>Fabales</taxon>
        <taxon>Fabaceae</taxon>
        <taxon>Papilionoideae</taxon>
        <taxon>50 kb inversion clade</taxon>
        <taxon>NPAAA clade</taxon>
        <taxon>Hologalegina</taxon>
        <taxon>IRL clade</taxon>
        <taxon>Trifolieae</taxon>
        <taxon>Trifolium</taxon>
    </lineage>
</organism>
<protein>
    <submittedName>
        <fullName evidence="2">Uncharacterized protein</fullName>
    </submittedName>
</protein>